<evidence type="ECO:0000313" key="3">
    <source>
        <dbReference type="Proteomes" id="UP000186857"/>
    </source>
</evidence>
<dbReference type="Proteomes" id="UP000186857">
    <property type="component" value="Unassembled WGS sequence"/>
</dbReference>
<name>A0A1Q8V890_9ACTO</name>
<dbReference type="InterPro" id="IPR001015">
    <property type="entry name" value="Ferrochelatase"/>
</dbReference>
<dbReference type="RefSeq" id="WP_075376904.1">
    <property type="nucleotide sequence ID" value="NZ_MSKJ01000016.1"/>
</dbReference>
<dbReference type="Gene3D" id="3.40.50.1400">
    <property type="match status" value="1"/>
</dbReference>
<dbReference type="EMBL" id="MSKJ01000016">
    <property type="protein sequence ID" value="OLO44315.1"/>
    <property type="molecule type" value="Genomic_DNA"/>
</dbReference>
<comment type="caution">
    <text evidence="2">The sequence shown here is derived from an EMBL/GenBank/DDBJ whole genome shotgun (WGS) entry which is preliminary data.</text>
</comment>
<feature type="region of interest" description="Disordered" evidence="1">
    <location>
        <begin position="1"/>
        <end position="27"/>
    </location>
</feature>
<feature type="compositionally biased region" description="Polar residues" evidence="1">
    <location>
        <begin position="1"/>
        <end position="16"/>
    </location>
</feature>
<dbReference type="GO" id="GO:0006783">
    <property type="term" value="P:heme biosynthetic process"/>
    <property type="evidence" value="ECO:0007669"/>
    <property type="project" value="InterPro"/>
</dbReference>
<organism evidence="2 3">
    <name type="scientific">Actinomyces oris</name>
    <dbReference type="NCBI Taxonomy" id="544580"/>
    <lineage>
        <taxon>Bacteria</taxon>
        <taxon>Bacillati</taxon>
        <taxon>Actinomycetota</taxon>
        <taxon>Actinomycetes</taxon>
        <taxon>Actinomycetales</taxon>
        <taxon>Actinomycetaceae</taxon>
        <taxon>Actinomyces</taxon>
    </lineage>
</organism>
<dbReference type="SUPFAM" id="SSF53800">
    <property type="entry name" value="Chelatase"/>
    <property type="match status" value="1"/>
</dbReference>
<dbReference type="GO" id="GO:0004325">
    <property type="term" value="F:ferrochelatase activity"/>
    <property type="evidence" value="ECO:0007669"/>
    <property type="project" value="InterPro"/>
</dbReference>
<dbReference type="OrthoDB" id="9776380at2"/>
<dbReference type="AlphaFoldDB" id="A0A1Q8V890"/>
<accession>A0A1Q8V890</accession>
<sequence>MSSRVTSSPEASSVPLNPTVPDLPGAGERPALILANLGTPSAPTPRAVRPFLREFLSDRRIEEVDQLNRETFTTAGGGGFHCVPWGNDSDGAIATLAQQARKVLAGWI</sequence>
<protein>
    <recommendedName>
        <fullName evidence="4">Ferrochelatase</fullName>
    </recommendedName>
</protein>
<evidence type="ECO:0000313" key="2">
    <source>
        <dbReference type="EMBL" id="OLO44315.1"/>
    </source>
</evidence>
<dbReference type="Pfam" id="PF00762">
    <property type="entry name" value="Ferrochelatase"/>
    <property type="match status" value="1"/>
</dbReference>
<proteinExistence type="predicted"/>
<reference evidence="2 3" key="1">
    <citation type="submission" date="2016-12" db="EMBL/GenBank/DDBJ databases">
        <title>Genomic Comparison of strains in the 'Actinomyces naeslundii' Group.</title>
        <authorList>
            <person name="Mughal S.R."/>
            <person name="Do T."/>
            <person name="Gilbert S.C."/>
            <person name="Witherden E.A."/>
            <person name="Didelot X."/>
            <person name="Beighton D."/>
        </authorList>
    </citation>
    <scope>NUCLEOTIDE SEQUENCE [LARGE SCALE GENOMIC DNA]</scope>
    <source>
        <strain evidence="2 3">CCUG 33920</strain>
    </source>
</reference>
<evidence type="ECO:0008006" key="4">
    <source>
        <dbReference type="Google" id="ProtNLM"/>
    </source>
</evidence>
<evidence type="ECO:0000256" key="1">
    <source>
        <dbReference type="SAM" id="MobiDB-lite"/>
    </source>
</evidence>
<gene>
    <name evidence="2" type="ORF">BKH29_07560</name>
</gene>